<protein>
    <recommendedName>
        <fullName evidence="7">PRORP domain-containing protein</fullName>
    </recommendedName>
</protein>
<evidence type="ECO:0000313" key="5">
    <source>
        <dbReference type="EMBL" id="CAJ0594243.1"/>
    </source>
</evidence>
<keyword evidence="6" id="KW-1185">Reference proteome</keyword>
<dbReference type="InterPro" id="IPR042289">
    <property type="entry name" value="COA6"/>
</dbReference>
<dbReference type="PANTHER" id="PTHR46690:SF1">
    <property type="entry name" value="CYTOCHROME C OXIDASE ASSEMBLY FACTOR 6 HOMOLOG"/>
    <property type="match status" value="1"/>
</dbReference>
<comment type="subcellular location">
    <subcellularLocation>
        <location evidence="1">Mitochondrion</location>
    </subcellularLocation>
</comment>
<feature type="region of interest" description="Disordered" evidence="4">
    <location>
        <begin position="100"/>
        <end position="127"/>
    </location>
</feature>
<dbReference type="Proteomes" id="UP001176961">
    <property type="component" value="Unassembled WGS sequence"/>
</dbReference>
<dbReference type="Gene3D" id="3.40.50.11980">
    <property type="match status" value="1"/>
</dbReference>
<proteinExistence type="predicted"/>
<dbReference type="PANTHER" id="PTHR46690">
    <property type="entry name" value="CYTOCHROME C OXIDASE ASSEMBLY FACTOR 6 HOMOLOG"/>
    <property type="match status" value="1"/>
</dbReference>
<evidence type="ECO:0000256" key="4">
    <source>
        <dbReference type="SAM" id="MobiDB-lite"/>
    </source>
</evidence>
<dbReference type="GO" id="GO:0005739">
    <property type="term" value="C:mitochondrion"/>
    <property type="evidence" value="ECO:0007669"/>
    <property type="project" value="UniProtKB-SubCell"/>
</dbReference>
<keyword evidence="2" id="KW-0496">Mitochondrion</keyword>
<dbReference type="GO" id="GO:0042775">
    <property type="term" value="P:mitochondrial ATP synthesis coupled electron transport"/>
    <property type="evidence" value="ECO:0007669"/>
    <property type="project" value="TreeGrafter"/>
</dbReference>
<keyword evidence="3" id="KW-1015">Disulfide bond</keyword>
<evidence type="ECO:0000256" key="2">
    <source>
        <dbReference type="ARBA" id="ARBA00023128"/>
    </source>
</evidence>
<evidence type="ECO:0000256" key="3">
    <source>
        <dbReference type="ARBA" id="ARBA00023157"/>
    </source>
</evidence>
<dbReference type="GO" id="GO:0008535">
    <property type="term" value="P:respiratory chain complex IV assembly"/>
    <property type="evidence" value="ECO:0007669"/>
    <property type="project" value="InterPro"/>
</dbReference>
<name>A0AA36LZ30_CYLNA</name>
<dbReference type="EMBL" id="CATQJL010000112">
    <property type="protein sequence ID" value="CAJ0594243.1"/>
    <property type="molecule type" value="Genomic_DNA"/>
</dbReference>
<dbReference type="InterPro" id="IPR048280">
    <property type="entry name" value="COX6B-like"/>
</dbReference>
<organism evidence="5 6">
    <name type="scientific">Cylicocyclus nassatus</name>
    <name type="common">Nematode worm</name>
    <dbReference type="NCBI Taxonomy" id="53992"/>
    <lineage>
        <taxon>Eukaryota</taxon>
        <taxon>Metazoa</taxon>
        <taxon>Ecdysozoa</taxon>
        <taxon>Nematoda</taxon>
        <taxon>Chromadorea</taxon>
        <taxon>Rhabditida</taxon>
        <taxon>Rhabditina</taxon>
        <taxon>Rhabditomorpha</taxon>
        <taxon>Strongyloidea</taxon>
        <taxon>Strongylidae</taxon>
        <taxon>Cylicocyclus</taxon>
    </lineage>
</organism>
<sequence>MSEEGKLRALRKDRQICHQARDKFLDCLDKSLDSGKNEVEARKDCRIQLQAFEDACPASHLLSRVLILQIKMLLAMKRTTHEGLRLSFCVRNLSKAAKKSSKRSKPVLESSCTSVPDVGPVEQSRLTKSSAELKKPLPVPFDNVKIKPIPSRMKTDLTSSRKHWTLLQLVKPDVIESHPLLKFVDLSDPPNVAEIPEHITLHRILSSLRLCQKFDFGYELVRARLSKLPPPAVLEAARLVAEGEMHRRCIAKAQFKEQIQDASSLASELLDRAKQLRLPPSMSLAIRALLTCVTSPKQAVAEFFVDAFAQVIYRREVHSHLACAALDANQWSQFSLIMDSCPLSPHYSPLLIFHIVEYLLRNSENRKKVIDWYMNALSREQLPLTPLQWSEYASLLIEMCGSKADPVLATKQGALTSPTGQTLPFSVPHEKDIDEGDFQCLKEDMNTLLNDLSKDSGSVTKKEVSALRQKIRSWSKSNEKAVVIDSLNVFHGTLRGLEPLIDLTNRLSKEYENVILVTRPFLFEKLKSVRWRGNVRMFSCATLSEDDLLVLLAAMEWGRNAYVLSNDRFAAHEERARCTGQLSLHDWMRRRMLRFNRHDWQYDQLPLYGEYVQHVAPATYFVPVVEETPGISKRSSYIVSY</sequence>
<comment type="caution">
    <text evidence="5">The sequence shown here is derived from an EMBL/GenBank/DDBJ whole genome shotgun (WGS) entry which is preliminary data.</text>
</comment>
<evidence type="ECO:0000313" key="6">
    <source>
        <dbReference type="Proteomes" id="UP001176961"/>
    </source>
</evidence>
<dbReference type="Pfam" id="PF02297">
    <property type="entry name" value="COX6B"/>
    <property type="match status" value="1"/>
</dbReference>
<dbReference type="AlphaFoldDB" id="A0AA36LZ30"/>
<evidence type="ECO:0000256" key="1">
    <source>
        <dbReference type="ARBA" id="ARBA00004173"/>
    </source>
</evidence>
<accession>A0AA36LZ30</accession>
<gene>
    <name evidence="5" type="ORF">CYNAS_LOCUS6226</name>
</gene>
<evidence type="ECO:0008006" key="7">
    <source>
        <dbReference type="Google" id="ProtNLM"/>
    </source>
</evidence>
<reference evidence="5" key="1">
    <citation type="submission" date="2023-07" db="EMBL/GenBank/DDBJ databases">
        <authorList>
            <consortium name="CYATHOMIX"/>
        </authorList>
    </citation>
    <scope>NUCLEOTIDE SEQUENCE</scope>
    <source>
        <strain evidence="5">N/A</strain>
    </source>
</reference>